<keyword evidence="3" id="KW-0408">Iron</keyword>
<keyword evidence="4" id="KW-0411">Iron-sulfur</keyword>
<accession>A0ABY2J113</accession>
<dbReference type="EMBL" id="SOGJ01000023">
    <property type="protein sequence ID" value="TFC97393.1"/>
    <property type="molecule type" value="Genomic_DNA"/>
</dbReference>
<dbReference type="CDD" id="cd03528">
    <property type="entry name" value="Rieske_RO_ferredoxin"/>
    <property type="match status" value="1"/>
</dbReference>
<dbReference type="InterPro" id="IPR036922">
    <property type="entry name" value="Rieske_2Fe-2S_sf"/>
</dbReference>
<dbReference type="PANTHER" id="PTHR21496:SF23">
    <property type="entry name" value="3-PHENYLPROPIONATE_CINNAMIC ACID DIOXYGENASE FERREDOXIN SUBUNIT"/>
    <property type="match status" value="1"/>
</dbReference>
<organism evidence="6 7">
    <name type="scientific">Cryobacterium breve</name>
    <dbReference type="NCBI Taxonomy" id="1259258"/>
    <lineage>
        <taxon>Bacteria</taxon>
        <taxon>Bacillati</taxon>
        <taxon>Actinomycetota</taxon>
        <taxon>Actinomycetes</taxon>
        <taxon>Micrococcales</taxon>
        <taxon>Microbacteriaceae</taxon>
        <taxon>Cryobacterium</taxon>
    </lineage>
</organism>
<comment type="caution">
    <text evidence="6">The sequence shown here is derived from an EMBL/GenBank/DDBJ whole genome shotgun (WGS) entry which is preliminary data.</text>
</comment>
<evidence type="ECO:0000313" key="7">
    <source>
        <dbReference type="Proteomes" id="UP000298355"/>
    </source>
</evidence>
<reference evidence="6 7" key="1">
    <citation type="submission" date="2019-03" db="EMBL/GenBank/DDBJ databases">
        <title>Genomics of glacier-inhabiting Cryobacterium strains.</title>
        <authorList>
            <person name="Liu Q."/>
            <person name="Xin Y.-H."/>
        </authorList>
    </citation>
    <scope>NUCLEOTIDE SEQUENCE [LARGE SCALE GENOMIC DNA]</scope>
    <source>
        <strain evidence="6 7">TMT4-23</strain>
    </source>
</reference>
<sequence length="127" mass="13401">MPESESSGGKEDQVATRVCAKSELGLGEAIRVMVDGVAIALVIDSVGNCFALGDMCSHADISLSDGFVEGDELECWAHGGRFELSTGRARTLPASEPVPVYQVTIVDGDVYVDVNNQVDMSAYRASS</sequence>
<dbReference type="InterPro" id="IPR017941">
    <property type="entry name" value="Rieske_2Fe-2S"/>
</dbReference>
<evidence type="ECO:0000256" key="3">
    <source>
        <dbReference type="ARBA" id="ARBA00023004"/>
    </source>
</evidence>
<keyword evidence="2" id="KW-0479">Metal-binding</keyword>
<evidence type="ECO:0000256" key="1">
    <source>
        <dbReference type="ARBA" id="ARBA00022714"/>
    </source>
</evidence>
<evidence type="ECO:0000313" key="6">
    <source>
        <dbReference type="EMBL" id="TFC97393.1"/>
    </source>
</evidence>
<evidence type="ECO:0000256" key="4">
    <source>
        <dbReference type="ARBA" id="ARBA00023014"/>
    </source>
</evidence>
<evidence type="ECO:0000256" key="2">
    <source>
        <dbReference type="ARBA" id="ARBA00022723"/>
    </source>
</evidence>
<dbReference type="Pfam" id="PF00355">
    <property type="entry name" value="Rieske"/>
    <property type="match status" value="1"/>
</dbReference>
<dbReference type="SUPFAM" id="SSF50022">
    <property type="entry name" value="ISP domain"/>
    <property type="match status" value="1"/>
</dbReference>
<gene>
    <name evidence="6" type="ORF">E3O65_11430</name>
</gene>
<keyword evidence="1" id="KW-0001">2Fe-2S</keyword>
<dbReference type="PROSITE" id="PS51296">
    <property type="entry name" value="RIESKE"/>
    <property type="match status" value="1"/>
</dbReference>
<proteinExistence type="predicted"/>
<evidence type="ECO:0000259" key="5">
    <source>
        <dbReference type="PROSITE" id="PS51296"/>
    </source>
</evidence>
<dbReference type="Gene3D" id="2.102.10.10">
    <property type="entry name" value="Rieske [2Fe-2S] iron-sulphur domain"/>
    <property type="match status" value="1"/>
</dbReference>
<name>A0ABY2J113_9MICO</name>
<dbReference type="Proteomes" id="UP000298355">
    <property type="component" value="Unassembled WGS sequence"/>
</dbReference>
<feature type="domain" description="Rieske" evidence="5">
    <location>
        <begin position="16"/>
        <end position="112"/>
    </location>
</feature>
<protein>
    <submittedName>
        <fullName evidence="6">Non-heme iron oxygenase ferredoxin subunit</fullName>
    </submittedName>
</protein>
<keyword evidence="7" id="KW-1185">Reference proteome</keyword>
<dbReference type="PANTHER" id="PTHR21496">
    <property type="entry name" value="FERREDOXIN-RELATED"/>
    <property type="match status" value="1"/>
</dbReference>